<dbReference type="GO" id="GO:0006203">
    <property type="term" value="P:dGTP catabolic process"/>
    <property type="evidence" value="ECO:0007669"/>
    <property type="project" value="TreeGrafter"/>
</dbReference>
<feature type="domain" description="HD/PDEase" evidence="2">
    <location>
        <begin position="93"/>
        <end position="262"/>
    </location>
</feature>
<dbReference type="Pfam" id="PF01966">
    <property type="entry name" value="HD"/>
    <property type="match status" value="1"/>
</dbReference>
<feature type="compositionally biased region" description="Pro residues" evidence="1">
    <location>
        <begin position="547"/>
        <end position="557"/>
    </location>
</feature>
<dbReference type="SUPFAM" id="SSF109604">
    <property type="entry name" value="HD-domain/PDEase-like"/>
    <property type="match status" value="1"/>
</dbReference>
<keyword evidence="3" id="KW-0378">Hydrolase</keyword>
<dbReference type="Proteomes" id="UP000186817">
    <property type="component" value="Unassembled WGS sequence"/>
</dbReference>
<dbReference type="EMBL" id="LSRX01001225">
    <property type="protein sequence ID" value="OLP82095.1"/>
    <property type="molecule type" value="Genomic_DNA"/>
</dbReference>
<feature type="region of interest" description="Disordered" evidence="1">
    <location>
        <begin position="508"/>
        <end position="557"/>
    </location>
</feature>
<dbReference type="Gene3D" id="1.10.3210.10">
    <property type="entry name" value="Hypothetical protein af1432"/>
    <property type="match status" value="1"/>
</dbReference>
<accession>A0A1Q9CGN6</accession>
<evidence type="ECO:0000313" key="3">
    <source>
        <dbReference type="EMBL" id="OLP82095.1"/>
    </source>
</evidence>
<dbReference type="GO" id="GO:0008832">
    <property type="term" value="F:dGTPase activity"/>
    <property type="evidence" value="ECO:0007669"/>
    <property type="project" value="TreeGrafter"/>
</dbReference>
<evidence type="ECO:0000256" key="1">
    <source>
        <dbReference type="SAM" id="MobiDB-lite"/>
    </source>
</evidence>
<comment type="caution">
    <text evidence="3">The sequence shown here is derived from an EMBL/GenBank/DDBJ whole genome shotgun (WGS) entry which is preliminary data.</text>
</comment>
<dbReference type="InterPro" id="IPR003607">
    <property type="entry name" value="HD/PDEase_dom"/>
</dbReference>
<protein>
    <submittedName>
        <fullName evidence="3">Deoxynucleoside triphosphate triphosphohydrolase SAMHD1</fullName>
    </submittedName>
</protein>
<organism evidence="3 4">
    <name type="scientific">Symbiodinium microadriaticum</name>
    <name type="common">Dinoflagellate</name>
    <name type="synonym">Zooxanthella microadriatica</name>
    <dbReference type="NCBI Taxonomy" id="2951"/>
    <lineage>
        <taxon>Eukaryota</taxon>
        <taxon>Sar</taxon>
        <taxon>Alveolata</taxon>
        <taxon>Dinophyceae</taxon>
        <taxon>Suessiales</taxon>
        <taxon>Symbiodiniaceae</taxon>
        <taxon>Symbiodinium</taxon>
    </lineage>
</organism>
<dbReference type="SMART" id="SM00471">
    <property type="entry name" value="HDc"/>
    <property type="match status" value="1"/>
</dbReference>
<evidence type="ECO:0000313" key="4">
    <source>
        <dbReference type="Proteomes" id="UP000186817"/>
    </source>
</evidence>
<dbReference type="OrthoDB" id="9991235at2759"/>
<name>A0A1Q9CGN6_SYMMI</name>
<proteinExistence type="predicted"/>
<sequence length="986" mass="111061">MDSDRKRQLLTLRENPDVQELIASEIEKDRKRRKLQPFNSGSPLLQENFTPNCPVHGLMHLPGFVKMVVDTALFQRMRHIKQLGVCSLVFPGAKHDRFFHSIGTAHLAYNLMKDLRSNQPELCISDRDMVCVVLAALMHDLGHPAYSHMFETFMASIGHTSWTHEQASIVLVKEVLKTVNLPLLTKDGEGDDEQFIVELIDPPKKDLNTFLNLGTLKEHWPSLMKGRPVQKAYMYEIVSNFRSGIDVDKMDYFRRDAYFLGIARQFDHYRYLKSLVVIEDHHGITTLSPPEKLKDDIRENLCELRKTLHRTAYQHKTVKKLESHMVDILKLMDKTIRVTGKSGKKMSISEAALSCDTVAYAKLTDMFVETRLLENEIPELHEACEAYAKHFLERKLMRNVMTWEVPTEQEEPGFNMPDVQSFVEETLKLSSRQVPRCELICVESKLHYGMGSEDPIKKVVFHDKEGKPRLFDVDYDANPLRRKLFLFWNPQSIDDPLHMNTHERLHHAATQHAASCGTAEVVSTPASPVKSRRPSLSNGEPQEPSSEKPPAPAPVPATPEVGFFAVRDMSKRKASDCFVCSLRARRTRSFLSEAWPWAVFEDLRMPASQVSGEMEPLAAELAAVVTMRSRRHVGVKHMPPCPWMCITEAKAPRRTDVHETVKQLKALLLTEELDPGVLSDALKGLAQLQHLDNEFLEASAKQLAMFTRQVQGTLARRKLEESEGEEVHDLMVGRDPTEVVSTAAAAMAALQYRSDHFMEAVHELVSEQAATFTFGGLANVLWSCAILESKPELSDLVAAAAVQLPEPLPADLVRMAWAFARLGKRDPSFIEMLKRQVEVIPRLDSFLLPDLAWALLKLQATDDAVLQKLQDQAGRVSKLDGMDWMTLILALRRANQADAAQTDGLLSRCAAQMTGKLPQQADSSILALDWLLQSVNAPEDAGRLRDAVATQVAGRRLDNSNLEKMFSDEGLCLRLPASESTLFATI</sequence>
<dbReference type="InterPro" id="IPR006674">
    <property type="entry name" value="HD_domain"/>
</dbReference>
<reference evidence="3 4" key="1">
    <citation type="submission" date="2016-02" db="EMBL/GenBank/DDBJ databases">
        <title>Genome analysis of coral dinoflagellate symbionts highlights evolutionary adaptations to a symbiotic lifestyle.</title>
        <authorList>
            <person name="Aranda M."/>
            <person name="Li Y."/>
            <person name="Liew Y.J."/>
            <person name="Baumgarten S."/>
            <person name="Simakov O."/>
            <person name="Wilson M."/>
            <person name="Piel J."/>
            <person name="Ashoor H."/>
            <person name="Bougouffa S."/>
            <person name="Bajic V.B."/>
            <person name="Ryu T."/>
            <person name="Ravasi T."/>
            <person name="Bayer T."/>
            <person name="Micklem G."/>
            <person name="Kim H."/>
            <person name="Bhak J."/>
            <person name="Lajeunesse T.C."/>
            <person name="Voolstra C.R."/>
        </authorList>
    </citation>
    <scope>NUCLEOTIDE SEQUENCE [LARGE SCALE GENOMIC DNA]</scope>
    <source>
        <strain evidence="3 4">CCMP2467</strain>
    </source>
</reference>
<evidence type="ECO:0000259" key="2">
    <source>
        <dbReference type="SMART" id="SM00471"/>
    </source>
</evidence>
<dbReference type="PANTHER" id="PTHR11373">
    <property type="entry name" value="DEOXYNUCLEOSIDE TRIPHOSPHATE TRIPHOSPHOHYDROLASE"/>
    <property type="match status" value="1"/>
</dbReference>
<dbReference type="CDD" id="cd00077">
    <property type="entry name" value="HDc"/>
    <property type="match status" value="1"/>
</dbReference>
<dbReference type="InterPro" id="IPR050135">
    <property type="entry name" value="dGTPase-like"/>
</dbReference>
<dbReference type="AlphaFoldDB" id="A0A1Q9CGN6"/>
<keyword evidence="4" id="KW-1185">Reference proteome</keyword>
<gene>
    <name evidence="3" type="primary">SAMHD1</name>
    <name evidence="3" type="ORF">AK812_SmicGene37292</name>
</gene>
<dbReference type="GO" id="GO:0005634">
    <property type="term" value="C:nucleus"/>
    <property type="evidence" value="ECO:0007669"/>
    <property type="project" value="TreeGrafter"/>
</dbReference>
<dbReference type="PANTHER" id="PTHR11373:SF4">
    <property type="entry name" value="DEOXYNUCLEOSIDE TRIPHOSPHATE TRIPHOSPHOHYDROLASE SAMHD1"/>
    <property type="match status" value="1"/>
</dbReference>